<dbReference type="Proteomes" id="UP000748308">
    <property type="component" value="Unassembled WGS sequence"/>
</dbReference>
<dbReference type="PANTHER" id="PTHR34184:SF4">
    <property type="entry name" value="UPF0718 PROTEIN YCGR"/>
    <property type="match status" value="1"/>
</dbReference>
<proteinExistence type="inferred from homology"/>
<feature type="non-terminal residue" evidence="7">
    <location>
        <position position="101"/>
    </location>
</feature>
<organism evidence="7 8">
    <name type="scientific">Eiseniibacteriota bacterium</name>
    <dbReference type="NCBI Taxonomy" id="2212470"/>
    <lineage>
        <taxon>Bacteria</taxon>
        <taxon>Candidatus Eiseniibacteriota</taxon>
    </lineage>
</organism>
<evidence type="ECO:0000256" key="4">
    <source>
        <dbReference type="ARBA" id="ARBA00022692"/>
    </source>
</evidence>
<dbReference type="InterPro" id="IPR005524">
    <property type="entry name" value="DUF318"/>
</dbReference>
<keyword evidence="5" id="KW-1133">Transmembrane helix</keyword>
<evidence type="ECO:0000256" key="6">
    <source>
        <dbReference type="ARBA" id="ARBA00023136"/>
    </source>
</evidence>
<keyword evidence="6" id="KW-0472">Membrane</keyword>
<sequence>MAPFLLLGFFLAGVIKVLIPVRWFSAALGRRNLRSVLTASIVGIPLPLCSCSVLPTAVALRRGGASKGATASFLVATPETGVDSISLTYALLDPIMTLARP</sequence>
<keyword evidence="3" id="KW-1003">Cell membrane</keyword>
<evidence type="ECO:0000256" key="3">
    <source>
        <dbReference type="ARBA" id="ARBA00022475"/>
    </source>
</evidence>
<dbReference type="PANTHER" id="PTHR34184">
    <property type="entry name" value="UPF0718 PROTEIN YCGR"/>
    <property type="match status" value="1"/>
</dbReference>
<evidence type="ECO:0000256" key="5">
    <source>
        <dbReference type="ARBA" id="ARBA00022989"/>
    </source>
</evidence>
<comment type="similarity">
    <text evidence="2">Belongs to the UPF0718 family.</text>
</comment>
<dbReference type="GO" id="GO:0005886">
    <property type="term" value="C:plasma membrane"/>
    <property type="evidence" value="ECO:0007669"/>
    <property type="project" value="UniProtKB-SubCell"/>
</dbReference>
<protein>
    <submittedName>
        <fullName evidence="7">Permease</fullName>
    </submittedName>
</protein>
<name>A0A938BRN1_UNCEI</name>
<comment type="caution">
    <text evidence="7">The sequence shown here is derived from an EMBL/GenBank/DDBJ whole genome shotgun (WGS) entry which is preliminary data.</text>
</comment>
<dbReference type="InterPro" id="IPR052923">
    <property type="entry name" value="UPF0718"/>
</dbReference>
<dbReference type="AlphaFoldDB" id="A0A938BRN1"/>
<keyword evidence="4" id="KW-0812">Transmembrane</keyword>
<evidence type="ECO:0000256" key="2">
    <source>
        <dbReference type="ARBA" id="ARBA00006386"/>
    </source>
</evidence>
<evidence type="ECO:0000313" key="7">
    <source>
        <dbReference type="EMBL" id="MBM3318495.1"/>
    </source>
</evidence>
<dbReference type="EMBL" id="VGIY01000377">
    <property type="protein sequence ID" value="MBM3318495.1"/>
    <property type="molecule type" value="Genomic_DNA"/>
</dbReference>
<dbReference type="Pfam" id="PF03773">
    <property type="entry name" value="ArsP_1"/>
    <property type="match status" value="1"/>
</dbReference>
<accession>A0A938BRN1</accession>
<gene>
    <name evidence="7" type="ORF">FJY75_11650</name>
</gene>
<evidence type="ECO:0000256" key="1">
    <source>
        <dbReference type="ARBA" id="ARBA00004651"/>
    </source>
</evidence>
<reference evidence="7" key="1">
    <citation type="submission" date="2019-03" db="EMBL/GenBank/DDBJ databases">
        <title>Lake Tanganyika Metagenome-Assembled Genomes (MAGs).</title>
        <authorList>
            <person name="Tran P."/>
        </authorList>
    </citation>
    <scope>NUCLEOTIDE SEQUENCE</scope>
    <source>
        <strain evidence="7">M_DeepCast_400m_m2_100</strain>
    </source>
</reference>
<evidence type="ECO:0000313" key="8">
    <source>
        <dbReference type="Proteomes" id="UP000748308"/>
    </source>
</evidence>
<comment type="subcellular location">
    <subcellularLocation>
        <location evidence="1">Cell membrane</location>
        <topology evidence="1">Multi-pass membrane protein</topology>
    </subcellularLocation>
</comment>